<keyword evidence="2" id="KW-1185">Reference proteome</keyword>
<dbReference type="EMBL" id="JAKWBL010000002">
    <property type="protein sequence ID" value="MCH5599010.1"/>
    <property type="molecule type" value="Genomic_DNA"/>
</dbReference>
<gene>
    <name evidence="1" type="ORF">MKP09_14390</name>
</gene>
<organism evidence="1 2">
    <name type="scientific">Niabella ginsengisoli</name>
    <dbReference type="NCBI Taxonomy" id="522298"/>
    <lineage>
        <taxon>Bacteria</taxon>
        <taxon>Pseudomonadati</taxon>
        <taxon>Bacteroidota</taxon>
        <taxon>Chitinophagia</taxon>
        <taxon>Chitinophagales</taxon>
        <taxon>Chitinophagaceae</taxon>
        <taxon>Niabella</taxon>
    </lineage>
</organism>
<comment type="caution">
    <text evidence="1">The sequence shown here is derived from an EMBL/GenBank/DDBJ whole genome shotgun (WGS) entry which is preliminary data.</text>
</comment>
<evidence type="ECO:0000313" key="2">
    <source>
        <dbReference type="Proteomes" id="UP001202248"/>
    </source>
</evidence>
<name>A0ABS9SKX7_9BACT</name>
<dbReference type="RefSeq" id="WP_240830670.1">
    <property type="nucleotide sequence ID" value="NZ_JAKWBL010000002.1"/>
</dbReference>
<evidence type="ECO:0000313" key="1">
    <source>
        <dbReference type="EMBL" id="MCH5599010.1"/>
    </source>
</evidence>
<dbReference type="Proteomes" id="UP001202248">
    <property type="component" value="Unassembled WGS sequence"/>
</dbReference>
<proteinExistence type="predicted"/>
<protein>
    <submittedName>
        <fullName evidence="1">Uncharacterized protein</fullName>
    </submittedName>
</protein>
<sequence length="69" mass="8010">MQQTEKEPVIIIEENAEVICFLNDFLSEMVVAKAPCGVKGLISHWIALYLENQMCRTKDPLVKQIDRYR</sequence>
<reference evidence="1 2" key="1">
    <citation type="submission" date="2022-02" db="EMBL/GenBank/DDBJ databases">
        <authorList>
            <person name="Min J."/>
        </authorList>
    </citation>
    <scope>NUCLEOTIDE SEQUENCE [LARGE SCALE GENOMIC DNA]</scope>
    <source>
        <strain evidence="1 2">GR10-1</strain>
    </source>
</reference>
<accession>A0ABS9SKX7</accession>